<protein>
    <submittedName>
        <fullName evidence="8">MurR/RpiR family transcriptional regulator</fullName>
    </submittedName>
</protein>
<dbReference type="SUPFAM" id="SSF53697">
    <property type="entry name" value="SIS domain"/>
    <property type="match status" value="1"/>
</dbReference>
<keyword evidence="4" id="KW-0804">Transcription</keyword>
<organism evidence="7 8">
    <name type="scientific">Derxia gummosa DSM 723</name>
    <dbReference type="NCBI Taxonomy" id="1121388"/>
    <lineage>
        <taxon>Bacteria</taxon>
        <taxon>Pseudomonadati</taxon>
        <taxon>Pseudomonadota</taxon>
        <taxon>Betaproteobacteria</taxon>
        <taxon>Burkholderiales</taxon>
        <taxon>Alcaligenaceae</taxon>
        <taxon>Derxia</taxon>
    </lineage>
</organism>
<sequence length="293" mass="31271">MSLNAEFPVALPPGATDVMATIEAARERFSKAEIRVADYIVEHRDAVVSMSIGALAHAIGVSQPTIVRFCLASGFKGYKEFKLELARSQVRGMRFVHADVAPDDSTDTMVQKVTQKNIAALMRLSALLDIAALDQAADILARAHRIEFYGLGNSGIVAQDAQHKFFRLGVPTVAYSDPHVHGMAAALLKPGDAVVAISTSGRTADLMHSIETARNAGADVVVIAPPGSPVAEHATVAIAAEAEEDPDVYTPMSSRIVQLTVIDILSVAVSQRRGPQVAADLERAKSTLKDRRL</sequence>
<reference evidence="8" key="3">
    <citation type="submission" date="2025-08" db="UniProtKB">
        <authorList>
            <consortium name="RefSeq"/>
        </authorList>
    </citation>
    <scope>IDENTIFICATION</scope>
</reference>
<evidence type="ECO:0000313" key="8">
    <source>
        <dbReference type="RefSeq" id="WP_084545289.1"/>
    </source>
</evidence>
<accession>A0A9U5CZJ2</accession>
<dbReference type="PANTHER" id="PTHR30514">
    <property type="entry name" value="GLUCOKINASE"/>
    <property type="match status" value="1"/>
</dbReference>
<dbReference type="Pfam" id="PF01380">
    <property type="entry name" value="SIS"/>
    <property type="match status" value="1"/>
</dbReference>
<dbReference type="SUPFAM" id="SSF46689">
    <property type="entry name" value="Homeodomain-like"/>
    <property type="match status" value="1"/>
</dbReference>
<keyword evidence="1" id="KW-0805">Transcription regulation</keyword>
<dbReference type="InterPro" id="IPR047640">
    <property type="entry name" value="RpiR-like"/>
</dbReference>
<evidence type="ECO:0000259" key="5">
    <source>
        <dbReference type="PROSITE" id="PS51071"/>
    </source>
</evidence>
<keyword evidence="3" id="KW-0324">Glycolysis</keyword>
<feature type="domain" description="SIS" evidence="6">
    <location>
        <begin position="136"/>
        <end position="275"/>
    </location>
</feature>
<dbReference type="GO" id="GO:0003677">
    <property type="term" value="F:DNA binding"/>
    <property type="evidence" value="ECO:0007669"/>
    <property type="project" value="UniProtKB-KW"/>
</dbReference>
<dbReference type="PROSITE" id="PS51071">
    <property type="entry name" value="HTH_RPIR"/>
    <property type="match status" value="1"/>
</dbReference>
<feature type="domain" description="HTH rpiR-type" evidence="5">
    <location>
        <begin position="16"/>
        <end position="92"/>
    </location>
</feature>
<dbReference type="PANTHER" id="PTHR30514:SF1">
    <property type="entry name" value="HTH-TYPE TRANSCRIPTIONAL REGULATOR HEXR-RELATED"/>
    <property type="match status" value="1"/>
</dbReference>
<dbReference type="InterPro" id="IPR000281">
    <property type="entry name" value="HTH_RpiR"/>
</dbReference>
<dbReference type="InterPro" id="IPR046348">
    <property type="entry name" value="SIS_dom_sf"/>
</dbReference>
<dbReference type="Gene3D" id="3.40.50.10490">
    <property type="entry name" value="Glucose-6-phosphate isomerase like protein, domain 1"/>
    <property type="match status" value="1"/>
</dbReference>
<dbReference type="PROSITE" id="PS51464">
    <property type="entry name" value="SIS"/>
    <property type="match status" value="1"/>
</dbReference>
<dbReference type="GO" id="GO:0097367">
    <property type="term" value="F:carbohydrate derivative binding"/>
    <property type="evidence" value="ECO:0007669"/>
    <property type="project" value="InterPro"/>
</dbReference>
<dbReference type="RefSeq" id="WP_084545289.1">
    <property type="nucleotide sequence ID" value="NZ_KI519499.1"/>
</dbReference>
<keyword evidence="7" id="KW-1185">Reference proteome</keyword>
<dbReference type="InterPro" id="IPR009057">
    <property type="entry name" value="Homeodomain-like_sf"/>
</dbReference>
<evidence type="ECO:0000256" key="4">
    <source>
        <dbReference type="ARBA" id="ARBA00023163"/>
    </source>
</evidence>
<evidence type="ECO:0000256" key="1">
    <source>
        <dbReference type="ARBA" id="ARBA00023015"/>
    </source>
</evidence>
<evidence type="ECO:0000256" key="3">
    <source>
        <dbReference type="ARBA" id="ARBA00023152"/>
    </source>
</evidence>
<dbReference type="AlphaFoldDB" id="A0A9U5CZJ2"/>
<proteinExistence type="predicted"/>
<reference evidence="8" key="1">
    <citation type="journal article" date="1996" name="J. Bacteriol.">
        <title>Ribose catabolism of Escherichia coli: characterization of the rpiB gene encoding ribose phosphate isomerase B and of the rpiR gene, which is involved in regulation of rpiB expression.</title>
        <authorList>
            <person name="Sorensen K.I."/>
            <person name="Hove-Jensen B."/>
        </authorList>
    </citation>
    <scope>NUCLEOTIDE SEQUENCE</scope>
</reference>
<dbReference type="InterPro" id="IPR035472">
    <property type="entry name" value="RpiR-like_SIS"/>
</dbReference>
<keyword evidence="2" id="KW-0238">DNA-binding</keyword>
<dbReference type="Gene3D" id="1.10.10.10">
    <property type="entry name" value="Winged helix-like DNA-binding domain superfamily/Winged helix DNA-binding domain"/>
    <property type="match status" value="1"/>
</dbReference>
<dbReference type="OrthoDB" id="257751at2"/>
<dbReference type="InterPro" id="IPR001347">
    <property type="entry name" value="SIS_dom"/>
</dbReference>
<evidence type="ECO:0000259" key="6">
    <source>
        <dbReference type="PROSITE" id="PS51464"/>
    </source>
</evidence>
<reference evidence="8" key="2">
    <citation type="journal article" date="2005" name="FEMS Microbiol. Rev.">
        <title>The many faces of the helix-turn-helix domain: transcription regulation and beyond.</title>
        <authorList>
            <person name="Aravind L."/>
            <person name="Anantharaman V."/>
            <person name="Balaji S."/>
            <person name="Babu M.M."/>
            <person name="Iyer L.M."/>
        </authorList>
    </citation>
    <scope>NUCLEOTIDE SEQUENCE</scope>
</reference>
<dbReference type="Pfam" id="PF01418">
    <property type="entry name" value="HTH_6"/>
    <property type="match status" value="1"/>
</dbReference>
<evidence type="ECO:0000313" key="7">
    <source>
        <dbReference type="Proteomes" id="UP000675920"/>
    </source>
</evidence>
<evidence type="ECO:0000256" key="2">
    <source>
        <dbReference type="ARBA" id="ARBA00023125"/>
    </source>
</evidence>
<dbReference type="CDD" id="cd05013">
    <property type="entry name" value="SIS_RpiR"/>
    <property type="match status" value="1"/>
</dbReference>
<dbReference type="Proteomes" id="UP000675920">
    <property type="component" value="Unplaced"/>
</dbReference>
<dbReference type="GO" id="GO:0003700">
    <property type="term" value="F:DNA-binding transcription factor activity"/>
    <property type="evidence" value="ECO:0007669"/>
    <property type="project" value="InterPro"/>
</dbReference>
<dbReference type="InterPro" id="IPR036388">
    <property type="entry name" value="WH-like_DNA-bd_sf"/>
</dbReference>
<dbReference type="GO" id="GO:0006096">
    <property type="term" value="P:glycolytic process"/>
    <property type="evidence" value="ECO:0007669"/>
    <property type="project" value="UniProtKB-KW"/>
</dbReference>
<name>A0A9U5CZJ2_9BURK</name>